<evidence type="ECO:0000256" key="1">
    <source>
        <dbReference type="ARBA" id="ARBA00004429"/>
    </source>
</evidence>
<dbReference type="AlphaFoldDB" id="A0ABD3QRT2"/>
<keyword evidence="6 9" id="KW-1133">Transmembrane helix</keyword>
<dbReference type="Pfam" id="PF20398">
    <property type="entry name" value="DUF6691"/>
    <property type="match status" value="1"/>
</dbReference>
<keyword evidence="2" id="KW-0813">Transport</keyword>
<comment type="subcellular location">
    <subcellularLocation>
        <location evidence="1">Cell inner membrane</location>
        <topology evidence="1">Multi-pass membrane protein</topology>
    </subcellularLocation>
</comment>
<feature type="transmembrane region" description="Helical" evidence="9">
    <location>
        <begin position="79"/>
        <end position="102"/>
    </location>
</feature>
<gene>
    <name evidence="10" type="ORF">HJC23_003423</name>
</gene>
<feature type="transmembrane region" description="Helical" evidence="9">
    <location>
        <begin position="292"/>
        <end position="313"/>
    </location>
</feature>
<sequence length="498" mass="53866">TYGGLLSAPSDGQIDLPAGRIKIKAAASLEKHPKAAKTSNNFHPDPIVTIPSTRLFFSSVGTRDVSCNRITLAEKPRDYFTPITGIVGGCLIGLSAAVLLLFNGDILGASGLASSFVVAPRKTLIDPTQQWKLFFVGMFFLTTRIYVTIWPNALDDPRLGKPGIPLVSSAGYLVGGFFVGIGTRLGNGCTTGHGICGMARLSIRSFVGVGSFMLTGVLTATISSESGPIFRFLRDNSLDVAAYLPTLTSVIISSIIGSLIAAAGILGLILRKAPDSATQDENVELENNKRKILPSIASAFLFSVGLVVSQMTLFSKIYGFLNMKLIPDGTWDPTLLCVMGGGFCISFLSYQWVKGFNIFKNRHAMDCPLSQKAECGKFNVPSNKIIDINLIIGEVLFGFGWGTAGWCPGPAMFLAFAGYPYLVYRWWPMFFVGSFIGEQIKNLQTRLKERETSPTDDTGIQEETKQDINSKHDDTISNSTLDADKSDFDKNQVDLTVA</sequence>
<evidence type="ECO:0000256" key="3">
    <source>
        <dbReference type="ARBA" id="ARBA00022475"/>
    </source>
</evidence>
<dbReference type="InterPro" id="IPR046513">
    <property type="entry name" value="DUF6691"/>
</dbReference>
<organism evidence="10 11">
    <name type="scientific">Cyclotella cryptica</name>
    <dbReference type="NCBI Taxonomy" id="29204"/>
    <lineage>
        <taxon>Eukaryota</taxon>
        <taxon>Sar</taxon>
        <taxon>Stramenopiles</taxon>
        <taxon>Ochrophyta</taxon>
        <taxon>Bacillariophyta</taxon>
        <taxon>Coscinodiscophyceae</taxon>
        <taxon>Thalassiosirophycidae</taxon>
        <taxon>Stephanodiscales</taxon>
        <taxon>Stephanodiscaceae</taxon>
        <taxon>Cyclotella</taxon>
    </lineage>
</organism>
<feature type="non-terminal residue" evidence="10">
    <location>
        <position position="1"/>
    </location>
</feature>
<keyword evidence="7 9" id="KW-0472">Membrane</keyword>
<protein>
    <recommendedName>
        <fullName evidence="12">Sulphur transport domain-containing protein</fullName>
    </recommendedName>
</protein>
<feature type="transmembrane region" description="Helical" evidence="9">
    <location>
        <begin position="131"/>
        <end position="151"/>
    </location>
</feature>
<feature type="compositionally biased region" description="Basic and acidic residues" evidence="8">
    <location>
        <begin position="462"/>
        <end position="475"/>
    </location>
</feature>
<name>A0ABD3QRT2_9STRA</name>
<keyword evidence="11" id="KW-1185">Reference proteome</keyword>
<evidence type="ECO:0000313" key="10">
    <source>
        <dbReference type="EMBL" id="KAL3803148.1"/>
    </source>
</evidence>
<dbReference type="PANTHER" id="PTHR30574:SF1">
    <property type="entry name" value="SULPHUR TRANSPORT DOMAIN-CONTAINING PROTEIN"/>
    <property type="match status" value="1"/>
</dbReference>
<evidence type="ECO:0008006" key="12">
    <source>
        <dbReference type="Google" id="ProtNLM"/>
    </source>
</evidence>
<evidence type="ECO:0000256" key="2">
    <source>
        <dbReference type="ARBA" id="ARBA00022448"/>
    </source>
</evidence>
<dbReference type="EMBL" id="JABMIG020000015">
    <property type="protein sequence ID" value="KAL3803148.1"/>
    <property type="molecule type" value="Genomic_DNA"/>
</dbReference>
<comment type="caution">
    <text evidence="10">The sequence shown here is derived from an EMBL/GenBank/DDBJ whole genome shotgun (WGS) entry which is preliminary data.</text>
</comment>
<dbReference type="PANTHER" id="PTHR30574">
    <property type="entry name" value="INNER MEMBRANE PROTEIN YEDE"/>
    <property type="match status" value="1"/>
</dbReference>
<evidence type="ECO:0000313" key="11">
    <source>
        <dbReference type="Proteomes" id="UP001516023"/>
    </source>
</evidence>
<feature type="transmembrane region" description="Helical" evidence="9">
    <location>
        <begin position="333"/>
        <end position="353"/>
    </location>
</feature>
<evidence type="ECO:0000256" key="8">
    <source>
        <dbReference type="SAM" id="MobiDB-lite"/>
    </source>
</evidence>
<accession>A0ABD3QRT2</accession>
<feature type="region of interest" description="Disordered" evidence="8">
    <location>
        <begin position="447"/>
        <end position="486"/>
    </location>
</feature>
<keyword evidence="4" id="KW-0997">Cell inner membrane</keyword>
<evidence type="ECO:0000256" key="4">
    <source>
        <dbReference type="ARBA" id="ARBA00022519"/>
    </source>
</evidence>
<feature type="transmembrane region" description="Helical" evidence="9">
    <location>
        <begin position="163"/>
        <end position="181"/>
    </location>
</feature>
<evidence type="ECO:0000256" key="9">
    <source>
        <dbReference type="SAM" id="Phobius"/>
    </source>
</evidence>
<reference evidence="10 11" key="1">
    <citation type="journal article" date="2020" name="G3 (Bethesda)">
        <title>Improved Reference Genome for Cyclotella cryptica CCMP332, a Model for Cell Wall Morphogenesis, Salinity Adaptation, and Lipid Production in Diatoms (Bacillariophyta).</title>
        <authorList>
            <person name="Roberts W.R."/>
            <person name="Downey K.M."/>
            <person name="Ruck E.C."/>
            <person name="Traller J.C."/>
            <person name="Alverson A.J."/>
        </authorList>
    </citation>
    <scope>NUCLEOTIDE SEQUENCE [LARGE SCALE GENOMIC DNA]</scope>
    <source>
        <strain evidence="10 11">CCMP332</strain>
    </source>
</reference>
<evidence type="ECO:0000256" key="5">
    <source>
        <dbReference type="ARBA" id="ARBA00022692"/>
    </source>
</evidence>
<evidence type="ECO:0000256" key="7">
    <source>
        <dbReference type="ARBA" id="ARBA00023136"/>
    </source>
</evidence>
<evidence type="ECO:0000256" key="6">
    <source>
        <dbReference type="ARBA" id="ARBA00022989"/>
    </source>
</evidence>
<dbReference type="Pfam" id="PF04143">
    <property type="entry name" value="Sulf_transp"/>
    <property type="match status" value="1"/>
</dbReference>
<dbReference type="Proteomes" id="UP001516023">
    <property type="component" value="Unassembled WGS sequence"/>
</dbReference>
<keyword evidence="3" id="KW-1003">Cell membrane</keyword>
<feature type="transmembrane region" description="Helical" evidence="9">
    <location>
        <begin position="242"/>
        <end position="271"/>
    </location>
</feature>
<dbReference type="GO" id="GO:0005886">
    <property type="term" value="C:plasma membrane"/>
    <property type="evidence" value="ECO:0007669"/>
    <property type="project" value="UniProtKB-SubCell"/>
</dbReference>
<keyword evidence="5 9" id="KW-0812">Transmembrane</keyword>
<feature type="transmembrane region" description="Helical" evidence="9">
    <location>
        <begin position="201"/>
        <end position="222"/>
    </location>
</feature>
<dbReference type="InterPro" id="IPR007272">
    <property type="entry name" value="Sulf_transp_TsuA/YedE"/>
</dbReference>
<proteinExistence type="predicted"/>